<accession>A0A804P8C6</accession>
<keyword evidence="3" id="KW-1185">Reference proteome</keyword>
<sequence length="161" mass="17652">MAPSSAATRASSGCGSRRTRPPPRPSLQKKQLQRNSTRRSPRRSQRKIVTDWSCLYERRGNRRHSESDRGDATWDSCRVDGPSTGGGGEIITGWRGDTNSVWTSGNGKPEPNPALLTVGDKSSHCISRSLPRTAGLSSPRHTATRVTRKVSFKYPLGTHIV</sequence>
<reference evidence="2" key="3">
    <citation type="submission" date="2021-05" db="UniProtKB">
        <authorList>
            <consortium name="EnsemblPlants"/>
        </authorList>
    </citation>
    <scope>IDENTIFICATION</scope>
    <source>
        <strain evidence="2">cv. B73</strain>
    </source>
</reference>
<feature type="compositionally biased region" description="Polar residues" evidence="1">
    <location>
        <begin position="97"/>
        <end position="106"/>
    </location>
</feature>
<feature type="compositionally biased region" description="Polar residues" evidence="1">
    <location>
        <begin position="1"/>
        <end position="10"/>
    </location>
</feature>
<reference evidence="3" key="1">
    <citation type="journal article" date="2009" name="Science">
        <title>The B73 maize genome: complexity, diversity, and dynamics.</title>
        <authorList>
            <person name="Schnable P.S."/>
            <person name="Ware D."/>
            <person name="Fulton R.S."/>
            <person name="Stein J.C."/>
            <person name="Wei F."/>
            <person name="Pasternak S."/>
            <person name="Liang C."/>
            <person name="Zhang J."/>
            <person name="Fulton L."/>
            <person name="Graves T.A."/>
            <person name="Minx P."/>
            <person name="Reily A.D."/>
            <person name="Courtney L."/>
            <person name="Kruchowski S.S."/>
            <person name="Tomlinson C."/>
            <person name="Strong C."/>
            <person name="Delehaunty K."/>
            <person name="Fronick C."/>
            <person name="Courtney B."/>
            <person name="Rock S.M."/>
            <person name="Belter E."/>
            <person name="Du F."/>
            <person name="Kim K."/>
            <person name="Abbott R.M."/>
            <person name="Cotton M."/>
            <person name="Levy A."/>
            <person name="Marchetto P."/>
            <person name="Ochoa K."/>
            <person name="Jackson S.M."/>
            <person name="Gillam B."/>
            <person name="Chen W."/>
            <person name="Yan L."/>
            <person name="Higginbotham J."/>
            <person name="Cardenas M."/>
            <person name="Waligorski J."/>
            <person name="Applebaum E."/>
            <person name="Phelps L."/>
            <person name="Falcone J."/>
            <person name="Kanchi K."/>
            <person name="Thane T."/>
            <person name="Scimone A."/>
            <person name="Thane N."/>
            <person name="Henke J."/>
            <person name="Wang T."/>
            <person name="Ruppert J."/>
            <person name="Shah N."/>
            <person name="Rotter K."/>
            <person name="Hodges J."/>
            <person name="Ingenthron E."/>
            <person name="Cordes M."/>
            <person name="Kohlberg S."/>
            <person name="Sgro J."/>
            <person name="Delgado B."/>
            <person name="Mead K."/>
            <person name="Chinwalla A."/>
            <person name="Leonard S."/>
            <person name="Crouse K."/>
            <person name="Collura K."/>
            <person name="Kudrna D."/>
            <person name="Currie J."/>
            <person name="He R."/>
            <person name="Angelova A."/>
            <person name="Rajasekar S."/>
            <person name="Mueller T."/>
            <person name="Lomeli R."/>
            <person name="Scara G."/>
            <person name="Ko A."/>
            <person name="Delaney K."/>
            <person name="Wissotski M."/>
            <person name="Lopez G."/>
            <person name="Campos D."/>
            <person name="Braidotti M."/>
            <person name="Ashley E."/>
            <person name="Golser W."/>
            <person name="Kim H."/>
            <person name="Lee S."/>
            <person name="Lin J."/>
            <person name="Dujmic Z."/>
            <person name="Kim W."/>
            <person name="Talag J."/>
            <person name="Zuccolo A."/>
            <person name="Fan C."/>
            <person name="Sebastian A."/>
            <person name="Kramer M."/>
            <person name="Spiegel L."/>
            <person name="Nascimento L."/>
            <person name="Zutavern T."/>
            <person name="Miller B."/>
            <person name="Ambroise C."/>
            <person name="Muller S."/>
            <person name="Spooner W."/>
            <person name="Narechania A."/>
            <person name="Ren L."/>
            <person name="Wei S."/>
            <person name="Kumari S."/>
            <person name="Faga B."/>
            <person name="Levy M.J."/>
            <person name="McMahan L."/>
            <person name="Van Buren P."/>
            <person name="Vaughn M.W."/>
            <person name="Ying K."/>
            <person name="Yeh C.-T."/>
            <person name="Emrich S.J."/>
            <person name="Jia Y."/>
            <person name="Kalyanaraman A."/>
            <person name="Hsia A.-P."/>
            <person name="Barbazuk W.B."/>
            <person name="Baucom R.S."/>
            <person name="Brutnell T.P."/>
            <person name="Carpita N.C."/>
            <person name="Chaparro C."/>
            <person name="Chia J.-M."/>
            <person name="Deragon J.-M."/>
            <person name="Estill J.C."/>
            <person name="Fu Y."/>
            <person name="Jeddeloh J.A."/>
            <person name="Han Y."/>
            <person name="Lee H."/>
            <person name="Li P."/>
            <person name="Lisch D.R."/>
            <person name="Liu S."/>
            <person name="Liu Z."/>
            <person name="Nagel D.H."/>
            <person name="McCann M.C."/>
            <person name="SanMiguel P."/>
            <person name="Myers A.M."/>
            <person name="Nettleton D."/>
            <person name="Nguyen J."/>
            <person name="Penning B.W."/>
            <person name="Ponnala L."/>
            <person name="Schneider K.L."/>
            <person name="Schwartz D.C."/>
            <person name="Sharma A."/>
            <person name="Soderlund C."/>
            <person name="Springer N.M."/>
            <person name="Sun Q."/>
            <person name="Wang H."/>
            <person name="Waterman M."/>
            <person name="Westerman R."/>
            <person name="Wolfgruber T.K."/>
            <person name="Yang L."/>
            <person name="Yu Y."/>
            <person name="Zhang L."/>
            <person name="Zhou S."/>
            <person name="Zhu Q."/>
            <person name="Bennetzen J.L."/>
            <person name="Dawe R.K."/>
            <person name="Jiang J."/>
            <person name="Jiang N."/>
            <person name="Presting G.G."/>
            <person name="Wessler S.R."/>
            <person name="Aluru S."/>
            <person name="Martienssen R.A."/>
            <person name="Clifton S.W."/>
            <person name="McCombie W.R."/>
            <person name="Wing R.A."/>
            <person name="Wilson R.K."/>
        </authorList>
    </citation>
    <scope>NUCLEOTIDE SEQUENCE [LARGE SCALE GENOMIC DNA]</scope>
    <source>
        <strain evidence="3">cv. B73</strain>
    </source>
</reference>
<name>A0A804P8C6_MAIZE</name>
<reference evidence="2" key="2">
    <citation type="submission" date="2019-07" db="EMBL/GenBank/DDBJ databases">
        <authorList>
            <person name="Seetharam A."/>
            <person name="Woodhouse M."/>
            <person name="Cannon E."/>
        </authorList>
    </citation>
    <scope>NUCLEOTIDE SEQUENCE [LARGE SCALE GENOMIC DNA]</scope>
    <source>
        <strain evidence="2">cv. B73</strain>
    </source>
</reference>
<dbReference type="AlphaFoldDB" id="A0A804P8C6"/>
<organism evidence="2 3">
    <name type="scientific">Zea mays</name>
    <name type="common">Maize</name>
    <dbReference type="NCBI Taxonomy" id="4577"/>
    <lineage>
        <taxon>Eukaryota</taxon>
        <taxon>Viridiplantae</taxon>
        <taxon>Streptophyta</taxon>
        <taxon>Embryophyta</taxon>
        <taxon>Tracheophyta</taxon>
        <taxon>Spermatophyta</taxon>
        <taxon>Magnoliopsida</taxon>
        <taxon>Liliopsida</taxon>
        <taxon>Poales</taxon>
        <taxon>Poaceae</taxon>
        <taxon>PACMAD clade</taxon>
        <taxon>Panicoideae</taxon>
        <taxon>Andropogonodae</taxon>
        <taxon>Andropogoneae</taxon>
        <taxon>Tripsacinae</taxon>
        <taxon>Zea</taxon>
    </lineage>
</organism>
<dbReference type="Proteomes" id="UP000007305">
    <property type="component" value="Chromosome 5"/>
</dbReference>
<dbReference type="InParanoid" id="A0A804P8C6"/>
<dbReference type="Gramene" id="Zm00001eb215510_T001">
    <property type="protein sequence ID" value="Zm00001eb215510_P001"/>
    <property type="gene ID" value="Zm00001eb215510"/>
</dbReference>
<protein>
    <submittedName>
        <fullName evidence="2">Uncharacterized protein</fullName>
    </submittedName>
</protein>
<feature type="region of interest" description="Disordered" evidence="1">
    <location>
        <begin position="1"/>
        <end position="112"/>
    </location>
</feature>
<evidence type="ECO:0000256" key="1">
    <source>
        <dbReference type="SAM" id="MobiDB-lite"/>
    </source>
</evidence>
<feature type="compositionally biased region" description="Basic and acidic residues" evidence="1">
    <location>
        <begin position="56"/>
        <end position="72"/>
    </location>
</feature>
<dbReference type="EnsemblPlants" id="Zm00001eb215510_T001">
    <property type="protein sequence ID" value="Zm00001eb215510_P001"/>
    <property type="gene ID" value="Zm00001eb215510"/>
</dbReference>
<proteinExistence type="predicted"/>
<feature type="compositionally biased region" description="Basic residues" evidence="1">
    <location>
        <begin position="36"/>
        <end position="46"/>
    </location>
</feature>
<evidence type="ECO:0000313" key="3">
    <source>
        <dbReference type="Proteomes" id="UP000007305"/>
    </source>
</evidence>
<evidence type="ECO:0000313" key="2">
    <source>
        <dbReference type="EnsemblPlants" id="Zm00001eb215510_P001"/>
    </source>
</evidence>